<dbReference type="OrthoDB" id="3366661at2759"/>
<feature type="compositionally biased region" description="Polar residues" evidence="7">
    <location>
        <begin position="684"/>
        <end position="699"/>
    </location>
</feature>
<keyword evidence="6" id="KW-0175">Coiled coil</keyword>
<feature type="compositionally biased region" description="Basic and acidic residues" evidence="7">
    <location>
        <begin position="426"/>
        <end position="449"/>
    </location>
</feature>
<reference evidence="8" key="2">
    <citation type="submission" date="2021-01" db="UniProtKB">
        <authorList>
            <consortium name="EnsemblMetazoa"/>
        </authorList>
    </citation>
    <scope>IDENTIFICATION</scope>
</reference>
<evidence type="ECO:0000313" key="8">
    <source>
        <dbReference type="EnsemblMetazoa" id="XP_785342"/>
    </source>
</evidence>
<evidence type="ECO:0000313" key="9">
    <source>
        <dbReference type="Proteomes" id="UP000007110"/>
    </source>
</evidence>
<feature type="compositionally biased region" description="Basic and acidic residues" evidence="7">
    <location>
        <begin position="607"/>
        <end position="631"/>
    </location>
</feature>
<dbReference type="Proteomes" id="UP000007110">
    <property type="component" value="Unassembled WGS sequence"/>
</dbReference>
<dbReference type="GO" id="GO:0008380">
    <property type="term" value="P:RNA splicing"/>
    <property type="evidence" value="ECO:0007669"/>
    <property type="project" value="UniProtKB-KW"/>
</dbReference>
<dbReference type="GO" id="GO:0006397">
    <property type="term" value="P:mRNA processing"/>
    <property type="evidence" value="ECO:0007669"/>
    <property type="project" value="UniProtKB-KW"/>
</dbReference>
<dbReference type="GO" id="GO:0000381">
    <property type="term" value="P:regulation of alternative mRNA splicing, via spliceosome"/>
    <property type="evidence" value="ECO:0000318"/>
    <property type="project" value="GO_Central"/>
</dbReference>
<evidence type="ECO:0000256" key="3">
    <source>
        <dbReference type="ARBA" id="ARBA00022664"/>
    </source>
</evidence>
<dbReference type="InterPro" id="IPR033757">
    <property type="entry name" value="WTAP"/>
</dbReference>
<keyword evidence="4" id="KW-0508">mRNA splicing</keyword>
<feature type="compositionally biased region" description="Acidic residues" evidence="7">
    <location>
        <begin position="568"/>
        <end position="577"/>
    </location>
</feature>
<evidence type="ECO:0000256" key="4">
    <source>
        <dbReference type="ARBA" id="ARBA00023187"/>
    </source>
</evidence>
<protein>
    <recommendedName>
        <fullName evidence="10">Pre-mRNA-splicing regulator WTAP</fullName>
    </recommendedName>
</protein>
<feature type="compositionally biased region" description="Basic and acidic residues" evidence="7">
    <location>
        <begin position="318"/>
        <end position="330"/>
    </location>
</feature>
<dbReference type="InParanoid" id="A0A7M7RGD9"/>
<feature type="compositionally biased region" description="Polar residues" evidence="7">
    <location>
        <begin position="632"/>
        <end position="651"/>
    </location>
</feature>
<feature type="compositionally biased region" description="Basic and acidic residues" evidence="7">
    <location>
        <begin position="355"/>
        <end position="366"/>
    </location>
</feature>
<evidence type="ECO:0000256" key="6">
    <source>
        <dbReference type="SAM" id="Coils"/>
    </source>
</evidence>
<dbReference type="GeneID" id="580176"/>
<keyword evidence="5" id="KW-0539">Nucleus</keyword>
<feature type="coiled-coil region" evidence="6">
    <location>
        <begin position="108"/>
        <end position="167"/>
    </location>
</feature>
<dbReference type="RefSeq" id="XP_785342.3">
    <property type="nucleotide sequence ID" value="XM_780249.5"/>
</dbReference>
<dbReference type="AlphaFoldDB" id="A0A7M7RGD9"/>
<dbReference type="GO" id="GO:0005634">
    <property type="term" value="C:nucleus"/>
    <property type="evidence" value="ECO:0000318"/>
    <property type="project" value="GO_Central"/>
</dbReference>
<feature type="compositionally biased region" description="Basic and acidic residues" evidence="7">
    <location>
        <begin position="477"/>
        <end position="494"/>
    </location>
</feature>
<dbReference type="PANTHER" id="PTHR15217:SF0">
    <property type="entry name" value="PRE-MRNA-SPLICING REGULATOR WTAP"/>
    <property type="match status" value="1"/>
</dbReference>
<reference evidence="9" key="1">
    <citation type="submission" date="2015-02" db="EMBL/GenBank/DDBJ databases">
        <title>Genome sequencing for Strongylocentrotus purpuratus.</title>
        <authorList>
            <person name="Murali S."/>
            <person name="Liu Y."/>
            <person name="Vee V."/>
            <person name="English A."/>
            <person name="Wang M."/>
            <person name="Skinner E."/>
            <person name="Han Y."/>
            <person name="Muzny D.M."/>
            <person name="Worley K.C."/>
            <person name="Gibbs R.A."/>
        </authorList>
    </citation>
    <scope>NUCLEOTIDE SEQUENCE</scope>
</reference>
<feature type="compositionally biased region" description="Acidic residues" evidence="7">
    <location>
        <begin position="331"/>
        <end position="354"/>
    </location>
</feature>
<dbReference type="EnsemblMetazoa" id="XM_780249">
    <property type="protein sequence ID" value="XP_785342"/>
    <property type="gene ID" value="LOC580176"/>
</dbReference>
<evidence type="ECO:0000256" key="5">
    <source>
        <dbReference type="ARBA" id="ARBA00023242"/>
    </source>
</evidence>
<dbReference type="KEGG" id="spu:580176"/>
<keyword evidence="3" id="KW-0507">mRNA processing</keyword>
<dbReference type="Pfam" id="PF17098">
    <property type="entry name" value="Wtap"/>
    <property type="match status" value="1"/>
</dbReference>
<evidence type="ECO:0008006" key="10">
    <source>
        <dbReference type="Google" id="ProtNLM"/>
    </source>
</evidence>
<feature type="compositionally biased region" description="Polar residues" evidence="7">
    <location>
        <begin position="715"/>
        <end position="727"/>
    </location>
</feature>
<name>A0A7M7RGD9_STRPU</name>
<evidence type="ECO:0000256" key="2">
    <source>
        <dbReference type="ARBA" id="ARBA00010313"/>
    </source>
</evidence>
<feature type="compositionally biased region" description="Polar residues" evidence="7">
    <location>
        <begin position="660"/>
        <end position="670"/>
    </location>
</feature>
<dbReference type="GO" id="GO:0016556">
    <property type="term" value="P:mRNA modification"/>
    <property type="evidence" value="ECO:0007669"/>
    <property type="project" value="InterPro"/>
</dbReference>
<keyword evidence="9" id="KW-1185">Reference proteome</keyword>
<evidence type="ECO:0000256" key="1">
    <source>
        <dbReference type="ARBA" id="ARBA00004123"/>
    </source>
</evidence>
<dbReference type="PANTHER" id="PTHR15217">
    <property type="entry name" value="WILMS' TUMOR 1-ASSOCIATING PROTEIN"/>
    <property type="match status" value="1"/>
</dbReference>
<comment type="similarity">
    <text evidence="2">Belongs to the fl(2)d family.</text>
</comment>
<feature type="compositionally biased region" description="Pro residues" evidence="7">
    <location>
        <begin position="301"/>
        <end position="311"/>
    </location>
</feature>
<evidence type="ECO:0000256" key="7">
    <source>
        <dbReference type="SAM" id="MobiDB-lite"/>
    </source>
</evidence>
<accession>A0A7M7RGD9</accession>
<feature type="compositionally biased region" description="Low complexity" evidence="7">
    <location>
        <begin position="290"/>
        <end position="299"/>
    </location>
</feature>
<proteinExistence type="inferred from homology"/>
<dbReference type="OMA" id="QISTSWN"/>
<feature type="compositionally biased region" description="Polar residues" evidence="7">
    <location>
        <begin position="453"/>
        <end position="464"/>
    </location>
</feature>
<sequence length="727" mass="80924">MSTEKFEIFLVSQISTSWNNTFTRSTTERGSNMTEESPRKRARLCEDEVDSLCKPDLQEHIKKQDEYIAELEARLEMSAASTSNNGDGEDKVRHLKAARREQLLVMRLTTKEQELHELATQLADKTQNASTAQLRSATVDPALNLLIQRLKKELEDKTTTLQQALEDMAAWKFTHDSQTGKRLMARCRTLFQENQELGKQVSQGKVAQVEAELALQKEINEELKTSQDEMYEMVIQLNDEGEGMQSTILALQQELKDKQMELTRLTYAAESAGILLTPVSSADMKHEQQIQDNQEQNMQPESPPNMQPGSPPNMQDNEVGKHVEPCKELVEQEEEKKEEEEEEEMEGDMEEEEAVEKQIPDVRTTEYIDDEETPMDVMSPHDPGLTENKSLSVEPWCNPSHFVESPASPVEEEQLRTAEEPIMGDGEFRTEAPSKETCKLPNAADEREIPQIQGGNSPETTDSDGQLLIEDYSTEQDQERTTDYRDNEKDEEPQVRTPLEESSSQGSLPSEDGPEVDAVSSRTGEEGSGILTPDFSTNGDENHSEPILTIPQNNGKESDNGRLVGDNENCDDDDDVNELNTLVRDPSTFGAVNEGGEIGSSLDDESDRQSDITDKQSDITDKQSDITDKPSDIQTISQSEETTIDNNNGLSNPGDDGLDSNMSSPQSDHNCASDGGEVVRTDNVIINKSLNSNSYTSNSPDERTESAQCEETPAAATNSTNPEEISV</sequence>
<feature type="region of interest" description="Disordered" evidence="7">
    <location>
        <begin position="282"/>
        <end position="727"/>
    </location>
</feature>
<organism evidence="8 9">
    <name type="scientific">Strongylocentrotus purpuratus</name>
    <name type="common">Purple sea urchin</name>
    <dbReference type="NCBI Taxonomy" id="7668"/>
    <lineage>
        <taxon>Eukaryota</taxon>
        <taxon>Metazoa</taxon>
        <taxon>Echinodermata</taxon>
        <taxon>Eleutherozoa</taxon>
        <taxon>Echinozoa</taxon>
        <taxon>Echinoidea</taxon>
        <taxon>Euechinoidea</taxon>
        <taxon>Echinacea</taxon>
        <taxon>Camarodonta</taxon>
        <taxon>Echinidea</taxon>
        <taxon>Strongylocentrotidae</taxon>
        <taxon>Strongylocentrotus</taxon>
    </lineage>
</organism>
<comment type="subcellular location">
    <subcellularLocation>
        <location evidence="1">Nucleus</location>
    </subcellularLocation>
</comment>